<dbReference type="InterPro" id="IPR036188">
    <property type="entry name" value="FAD/NAD-bd_sf"/>
</dbReference>
<dbReference type="InterPro" id="IPR037099">
    <property type="entry name" value="Fum_R/Succ_DH_flav-like_C_sf"/>
</dbReference>
<dbReference type="FunFam" id="3.90.700.10:FF:000002">
    <property type="entry name" value="L-aspartate oxidase"/>
    <property type="match status" value="1"/>
</dbReference>
<evidence type="ECO:0000313" key="15">
    <source>
        <dbReference type="Proteomes" id="UP000199054"/>
    </source>
</evidence>
<comment type="function">
    <text evidence="11">Catalyzes the oxidation of L-aspartate to iminoaspartate.</text>
</comment>
<accession>A0A1H8LB27</accession>
<dbReference type="EMBL" id="FODE01000029">
    <property type="protein sequence ID" value="SEO02006.1"/>
    <property type="molecule type" value="Genomic_DNA"/>
</dbReference>
<evidence type="ECO:0000313" key="14">
    <source>
        <dbReference type="EMBL" id="SEO02006.1"/>
    </source>
</evidence>
<dbReference type="GO" id="GO:0005737">
    <property type="term" value="C:cytoplasm"/>
    <property type="evidence" value="ECO:0007669"/>
    <property type="project" value="UniProtKB-SubCell"/>
</dbReference>
<dbReference type="OrthoDB" id="9806724at2"/>
<dbReference type="InterPro" id="IPR027477">
    <property type="entry name" value="Succ_DH/fumarate_Rdtase_cat_sf"/>
</dbReference>
<dbReference type="GO" id="GO:0034628">
    <property type="term" value="P:'de novo' NAD+ biosynthetic process from L-aspartate"/>
    <property type="evidence" value="ECO:0007669"/>
    <property type="project" value="TreeGrafter"/>
</dbReference>
<comment type="catalytic activity">
    <reaction evidence="9">
        <text>L-aspartate + O2 = iminosuccinate + H2O2</text>
        <dbReference type="Rhea" id="RHEA:25876"/>
        <dbReference type="ChEBI" id="CHEBI:15379"/>
        <dbReference type="ChEBI" id="CHEBI:16240"/>
        <dbReference type="ChEBI" id="CHEBI:29991"/>
        <dbReference type="ChEBI" id="CHEBI:77875"/>
        <dbReference type="EC" id="1.4.3.16"/>
    </reaction>
    <physiologicalReaction direction="left-to-right" evidence="9">
        <dbReference type="Rhea" id="RHEA:25877"/>
    </physiologicalReaction>
</comment>
<dbReference type="PRINTS" id="PR00368">
    <property type="entry name" value="FADPNR"/>
</dbReference>
<evidence type="ECO:0000256" key="7">
    <source>
        <dbReference type="ARBA" id="ARBA00022827"/>
    </source>
</evidence>
<sequence length="508" mass="51674">MNSAPSGHVVVIGSGIAGLVTALALAPRPVTLVTLAGLGQGGSTALAQGGIAAALGAGDSPALHLADTLAAGDGLCDAARADTILRQAGEAIGFLERHGTRFDRDASGAAILGLEAAHSRRRILHAAGDGSGTEIVRALVAAVRGCASVTVQEGALVRRLLTRDGAVLGLLVQRAGGGAVLPARQVVMATGGIGGLYDATTNPVGNWGQGIMLAARAGAALADMEFVQFHPTALDVGQGRLPLISEAVRGEGAVLLNDRGERFMARHKGAELAPRDIVARAIHAERAAGRQVFLRAGREVDFPARFPAITALCHAAGIDPVRDPIPVRPAQHYHMGGIRTDTFGRSTVAGLWAVGECAATGLHGANRLASNSLLEAVVMGLNAARDIAASPALPVTAATIAEPPPDAYPSAARAIASRHLGILRDGASLRAAIAGLLLLTQGDDGAGDPAITALAIAVFATLRRESRGAHARTDFPARAALSASRAMTLDQIIQSARLILSDDLARSA</sequence>
<dbReference type="Gene3D" id="3.90.700.10">
    <property type="entry name" value="Succinate dehydrogenase/fumarate reductase flavoprotein, catalytic domain"/>
    <property type="match status" value="1"/>
</dbReference>
<feature type="domain" description="FAD-dependent oxidoreductase 2 FAD-binding" evidence="12">
    <location>
        <begin position="8"/>
        <end position="373"/>
    </location>
</feature>
<dbReference type="PANTHER" id="PTHR42716:SF2">
    <property type="entry name" value="L-ASPARTATE OXIDASE, CHLOROPLASTIC"/>
    <property type="match status" value="1"/>
</dbReference>
<dbReference type="PANTHER" id="PTHR42716">
    <property type="entry name" value="L-ASPARTATE OXIDASE"/>
    <property type="match status" value="1"/>
</dbReference>
<keyword evidence="5 11" id="KW-0285">Flavoprotein</keyword>
<comment type="subcellular location">
    <subcellularLocation>
        <location evidence="11">Cytoplasm</location>
    </subcellularLocation>
</comment>
<proteinExistence type="inferred from homology"/>
<dbReference type="Pfam" id="PF00890">
    <property type="entry name" value="FAD_binding_2"/>
    <property type="match status" value="1"/>
</dbReference>
<reference evidence="14 15" key="1">
    <citation type="submission" date="2016-10" db="EMBL/GenBank/DDBJ databases">
        <authorList>
            <person name="de Groot N.N."/>
        </authorList>
    </citation>
    <scope>NUCLEOTIDE SEQUENCE [LARGE SCALE GENOMIC DNA]</scope>
    <source>
        <strain evidence="14 15">DSM 8512</strain>
    </source>
</reference>
<evidence type="ECO:0000256" key="11">
    <source>
        <dbReference type="RuleBase" id="RU362049"/>
    </source>
</evidence>
<comment type="similarity">
    <text evidence="3 11">Belongs to the FAD-dependent oxidoreductase 2 family. NadB subfamily.</text>
</comment>
<dbReference type="Pfam" id="PF02910">
    <property type="entry name" value="Succ_DH_flav_C"/>
    <property type="match status" value="1"/>
</dbReference>
<organism evidence="14 15">
    <name type="scientific">Paracoccus alcaliphilus</name>
    <dbReference type="NCBI Taxonomy" id="34002"/>
    <lineage>
        <taxon>Bacteria</taxon>
        <taxon>Pseudomonadati</taxon>
        <taxon>Pseudomonadota</taxon>
        <taxon>Alphaproteobacteria</taxon>
        <taxon>Rhodobacterales</taxon>
        <taxon>Paracoccaceae</taxon>
        <taxon>Paracoccus</taxon>
    </lineage>
</organism>
<evidence type="ECO:0000256" key="2">
    <source>
        <dbReference type="ARBA" id="ARBA00004950"/>
    </source>
</evidence>
<dbReference type="InterPro" id="IPR005288">
    <property type="entry name" value="NadB"/>
</dbReference>
<dbReference type="NCBIfam" id="NF005701">
    <property type="entry name" value="PRK07512.1"/>
    <property type="match status" value="1"/>
</dbReference>
<keyword evidence="6 11" id="KW-0662">Pyridine nucleotide biosynthesis</keyword>
<evidence type="ECO:0000256" key="10">
    <source>
        <dbReference type="NCBIfam" id="TIGR00551"/>
    </source>
</evidence>
<dbReference type="Gene3D" id="3.50.50.60">
    <property type="entry name" value="FAD/NAD(P)-binding domain"/>
    <property type="match status" value="1"/>
</dbReference>
<dbReference type="InterPro" id="IPR015939">
    <property type="entry name" value="Fum_Rdtase/Succ_DH_flav-like_C"/>
</dbReference>
<feature type="domain" description="Fumarate reductase/succinate dehydrogenase flavoprotein-like C-terminal" evidence="13">
    <location>
        <begin position="452"/>
        <end position="479"/>
    </location>
</feature>
<evidence type="ECO:0000256" key="4">
    <source>
        <dbReference type="ARBA" id="ARBA00012173"/>
    </source>
</evidence>
<dbReference type="STRING" id="34002.SAMN04489859_10297"/>
<dbReference type="NCBIfam" id="TIGR00551">
    <property type="entry name" value="nadB"/>
    <property type="match status" value="1"/>
</dbReference>
<evidence type="ECO:0000256" key="3">
    <source>
        <dbReference type="ARBA" id="ARBA00008562"/>
    </source>
</evidence>
<evidence type="ECO:0000256" key="8">
    <source>
        <dbReference type="ARBA" id="ARBA00023002"/>
    </source>
</evidence>
<dbReference type="AlphaFoldDB" id="A0A1H8LB27"/>
<evidence type="ECO:0000259" key="12">
    <source>
        <dbReference type="Pfam" id="PF00890"/>
    </source>
</evidence>
<evidence type="ECO:0000256" key="6">
    <source>
        <dbReference type="ARBA" id="ARBA00022642"/>
    </source>
</evidence>
<dbReference type="Proteomes" id="UP000199054">
    <property type="component" value="Unassembled WGS sequence"/>
</dbReference>
<dbReference type="Gene3D" id="1.20.58.100">
    <property type="entry name" value="Fumarate reductase/succinate dehydrogenase flavoprotein-like, C-terminal domain"/>
    <property type="match status" value="1"/>
</dbReference>
<dbReference type="GO" id="GO:0008734">
    <property type="term" value="F:L-aspartate oxidase activity"/>
    <property type="evidence" value="ECO:0007669"/>
    <property type="project" value="UniProtKB-UniRule"/>
</dbReference>
<gene>
    <name evidence="14" type="ORF">SAMN04489859_10297</name>
</gene>
<evidence type="ECO:0000256" key="1">
    <source>
        <dbReference type="ARBA" id="ARBA00001974"/>
    </source>
</evidence>
<dbReference type="EC" id="1.4.3.16" evidence="4 10"/>
<dbReference type="SUPFAM" id="SSF46977">
    <property type="entry name" value="Succinate dehydrogenase/fumarate reductase flavoprotein C-terminal domain"/>
    <property type="match status" value="1"/>
</dbReference>
<comment type="pathway">
    <text evidence="2 11">Cofactor biosynthesis; NAD(+) biosynthesis; iminoaspartate from L-aspartate (oxidase route): step 1/1.</text>
</comment>
<dbReference type="RefSeq" id="WP_090614975.1">
    <property type="nucleotide sequence ID" value="NZ_CP067125.1"/>
</dbReference>
<evidence type="ECO:0000256" key="5">
    <source>
        <dbReference type="ARBA" id="ARBA00022630"/>
    </source>
</evidence>
<comment type="cofactor">
    <cofactor evidence="1 11">
        <name>FAD</name>
        <dbReference type="ChEBI" id="CHEBI:57692"/>
    </cofactor>
</comment>
<keyword evidence="7 11" id="KW-0274">FAD</keyword>
<name>A0A1H8LB27_9RHOB</name>
<evidence type="ECO:0000256" key="9">
    <source>
        <dbReference type="ARBA" id="ARBA00048305"/>
    </source>
</evidence>
<dbReference type="InterPro" id="IPR003953">
    <property type="entry name" value="FAD-dep_OxRdtase_2_FAD-bd"/>
</dbReference>
<protein>
    <recommendedName>
        <fullName evidence="4 10">L-aspartate oxidase</fullName>
        <ecNumber evidence="4 10">1.4.3.16</ecNumber>
    </recommendedName>
</protein>
<dbReference type="UniPathway" id="UPA00253">
    <property type="reaction ID" value="UER00326"/>
</dbReference>
<evidence type="ECO:0000259" key="13">
    <source>
        <dbReference type="Pfam" id="PF02910"/>
    </source>
</evidence>
<keyword evidence="8 11" id="KW-0560">Oxidoreductase</keyword>
<dbReference type="SUPFAM" id="SSF56425">
    <property type="entry name" value="Succinate dehydrogenase/fumarate reductase flavoprotein, catalytic domain"/>
    <property type="match status" value="1"/>
</dbReference>
<dbReference type="SUPFAM" id="SSF51905">
    <property type="entry name" value="FAD/NAD(P)-binding domain"/>
    <property type="match status" value="1"/>
</dbReference>
<keyword evidence="15" id="KW-1185">Reference proteome</keyword>